<feature type="transmembrane region" description="Helical" evidence="1">
    <location>
        <begin position="151"/>
        <end position="173"/>
    </location>
</feature>
<evidence type="ECO:0000256" key="1">
    <source>
        <dbReference type="SAM" id="Phobius"/>
    </source>
</evidence>
<keyword evidence="1" id="KW-0812">Transmembrane</keyword>
<comment type="caution">
    <text evidence="2">The sequence shown here is derived from an EMBL/GenBank/DDBJ whole genome shotgun (WGS) entry which is preliminary data.</text>
</comment>
<keyword evidence="1" id="KW-0472">Membrane</keyword>
<feature type="transmembrane region" description="Helical" evidence="1">
    <location>
        <begin position="41"/>
        <end position="59"/>
    </location>
</feature>
<protein>
    <submittedName>
        <fullName evidence="2">Uncharacterized protein</fullName>
    </submittedName>
</protein>
<accession>A0A811T7K9</accession>
<dbReference type="AlphaFoldDB" id="A0A811T7K9"/>
<evidence type="ECO:0000313" key="3">
    <source>
        <dbReference type="Proteomes" id="UP000637195"/>
    </source>
</evidence>
<evidence type="ECO:0000313" key="2">
    <source>
        <dbReference type="EMBL" id="CAD6491838.1"/>
    </source>
</evidence>
<feature type="transmembrane region" description="Helical" evidence="1">
    <location>
        <begin position="65"/>
        <end position="86"/>
    </location>
</feature>
<keyword evidence="1" id="KW-1133">Transmembrane helix</keyword>
<dbReference type="Pfam" id="PF24838">
    <property type="entry name" value="8xMP"/>
    <property type="match status" value="1"/>
</dbReference>
<dbReference type="Proteomes" id="UP000637195">
    <property type="component" value="Unassembled WGS sequence"/>
</dbReference>
<reference evidence="2" key="1">
    <citation type="submission" date="2020-10" db="EMBL/GenBank/DDBJ databases">
        <authorList>
            <person name="Hahn C.J."/>
            <person name="Laso-Perez R."/>
            <person name="Vulcano F."/>
            <person name="Vaziourakis K.-M."/>
            <person name="Stokke R."/>
            <person name="Steen I.H."/>
            <person name="Teske A."/>
            <person name="Boetius A."/>
            <person name="Liebeke M."/>
            <person name="Amann R."/>
            <person name="Knittel K."/>
        </authorList>
    </citation>
    <scope>NUCLEOTIDE SEQUENCE</scope>
    <source>
        <strain evidence="2">Gfbio:e3339647-f889-4370-9287-4fb5cb688e4c:AG393N10_GoMArc1</strain>
    </source>
</reference>
<name>A0A811T7K9_9EURY</name>
<dbReference type="InterPro" id="IPR056918">
    <property type="entry name" value="8xMP"/>
</dbReference>
<organism evidence="2 3">
    <name type="scientific">Candidatus Argoarchaeum ethanivorans</name>
    <dbReference type="NCBI Taxonomy" id="2608793"/>
    <lineage>
        <taxon>Archaea</taxon>
        <taxon>Methanobacteriati</taxon>
        <taxon>Methanobacteriota</taxon>
        <taxon>Stenosarchaea group</taxon>
        <taxon>Methanomicrobia</taxon>
        <taxon>Methanosarcinales</taxon>
        <taxon>Methanosarcinales incertae sedis</taxon>
        <taxon>GOM Arc I cluster</taxon>
        <taxon>Candidatus Argoarchaeum</taxon>
    </lineage>
</organism>
<proteinExistence type="predicted"/>
<sequence length="174" mass="19749">MAKQDEIKEPTDSIRIEDARIGYQVATNLWTYEGGTLWSKFNAFLVANSIVLASIALSMTVSSRLAVFSIGMPVVGIILCGFWFLLIKRSFEFYIYWIFSAREIEEQHLSEPVQTISRGGKFADGKKVEIIIGGEKKQLQMSRLGRLPVRWVSYLIVVLFSVMYGVIFIINIVN</sequence>
<gene>
    <name evidence="2" type="ORF">ANIMEMIM_00228</name>
</gene>
<dbReference type="EMBL" id="CAJHIM010000015">
    <property type="protein sequence ID" value="CAD6491838.1"/>
    <property type="molecule type" value="Genomic_DNA"/>
</dbReference>